<organism evidence="3 4">
    <name type="scientific">Enterococcus plantarum</name>
    <dbReference type="NCBI Taxonomy" id="1077675"/>
    <lineage>
        <taxon>Bacteria</taxon>
        <taxon>Bacillati</taxon>
        <taxon>Bacillota</taxon>
        <taxon>Bacilli</taxon>
        <taxon>Lactobacillales</taxon>
        <taxon>Enterococcaceae</taxon>
        <taxon>Enterococcus</taxon>
    </lineage>
</organism>
<evidence type="ECO:0000256" key="2">
    <source>
        <dbReference type="SAM" id="Phobius"/>
    </source>
</evidence>
<proteinExistence type="predicted"/>
<reference evidence="3 4" key="1">
    <citation type="submission" date="2017-11" db="EMBL/GenBank/DDBJ databases">
        <title>Draft genome sequence of Enterococcus plantarum TRW2 strain isolated from lettuce.</title>
        <authorList>
            <person name="Kim E.B."/>
            <person name="Marco M.L."/>
            <person name="Williams T.R."/>
            <person name="You I.H."/>
        </authorList>
    </citation>
    <scope>NUCLEOTIDE SEQUENCE [LARGE SCALE GENOMIC DNA]</scope>
    <source>
        <strain evidence="3 4">TRW2</strain>
    </source>
</reference>
<keyword evidence="1" id="KW-0175">Coiled coil</keyword>
<dbReference type="EMBL" id="PIEU01000001">
    <property type="protein sequence ID" value="PZL78228.1"/>
    <property type="molecule type" value="Genomic_DNA"/>
</dbReference>
<feature type="transmembrane region" description="Helical" evidence="2">
    <location>
        <begin position="12"/>
        <end position="34"/>
    </location>
</feature>
<dbReference type="Proteomes" id="UP000249828">
    <property type="component" value="Unassembled WGS sequence"/>
</dbReference>
<dbReference type="RefSeq" id="WP_111246769.1">
    <property type="nucleotide sequence ID" value="NZ_PIEU01000001.1"/>
</dbReference>
<sequence>MENRKFYKKFDFWSVVFAGLALVVSIVFGIRQIITDKEQAELSKAQARLQKEQDEVNNHYNTYTKYLDHLNYELSIKEGVEIEDWEVSYNGSTQKVKIPRPMLNVNTGYIGKTTLFVYDEGEMLTVNSFPTSSFLRENKDMTKKDPDNNSTSVIYGPLQIFGEGNVQDEDYLGLYSYYFLLIEGTDGTKTLNLVSYTFKFKDNKIEFLQGKVYSDAYMLDTRQGSLKTAFSDFRELRSKLVEVGVM</sequence>
<evidence type="ECO:0000313" key="4">
    <source>
        <dbReference type="Proteomes" id="UP000249828"/>
    </source>
</evidence>
<keyword evidence="2" id="KW-0812">Transmembrane</keyword>
<gene>
    <name evidence="3" type="ORF">CI088_00210</name>
</gene>
<keyword evidence="2" id="KW-1133">Transmembrane helix</keyword>
<evidence type="ECO:0000313" key="3">
    <source>
        <dbReference type="EMBL" id="PZL78228.1"/>
    </source>
</evidence>
<accession>A0A2W3ZET2</accession>
<keyword evidence="4" id="KW-1185">Reference proteome</keyword>
<name>A0A2W3ZET2_9ENTE</name>
<evidence type="ECO:0000256" key="1">
    <source>
        <dbReference type="SAM" id="Coils"/>
    </source>
</evidence>
<keyword evidence="2" id="KW-0472">Membrane</keyword>
<dbReference type="AlphaFoldDB" id="A0A2W3ZET2"/>
<feature type="coiled-coil region" evidence="1">
    <location>
        <begin position="35"/>
        <end position="62"/>
    </location>
</feature>
<comment type="caution">
    <text evidence="3">The sequence shown here is derived from an EMBL/GenBank/DDBJ whole genome shotgun (WGS) entry which is preliminary data.</text>
</comment>
<protein>
    <submittedName>
        <fullName evidence="3">Uncharacterized protein</fullName>
    </submittedName>
</protein>